<evidence type="ECO:0000256" key="7">
    <source>
        <dbReference type="ARBA" id="ARBA00032166"/>
    </source>
</evidence>
<feature type="region of interest" description="Disordered" evidence="9">
    <location>
        <begin position="30"/>
        <end position="63"/>
    </location>
</feature>
<name>A0A8H3E8N5_9AGAM</name>
<evidence type="ECO:0000313" key="11">
    <source>
        <dbReference type="EMBL" id="CAE7211117.1"/>
    </source>
</evidence>
<accession>A0A8H3E8N5</accession>
<dbReference type="GO" id="GO:0000049">
    <property type="term" value="F:tRNA binding"/>
    <property type="evidence" value="ECO:0007669"/>
    <property type="project" value="TreeGrafter"/>
</dbReference>
<evidence type="ECO:0000256" key="1">
    <source>
        <dbReference type="ARBA" id="ARBA00012797"/>
    </source>
</evidence>
<evidence type="ECO:0000313" key="12">
    <source>
        <dbReference type="Proteomes" id="UP000663827"/>
    </source>
</evidence>
<evidence type="ECO:0000256" key="3">
    <source>
        <dbReference type="ARBA" id="ARBA00022603"/>
    </source>
</evidence>
<feature type="region of interest" description="Disordered" evidence="9">
    <location>
        <begin position="201"/>
        <end position="288"/>
    </location>
</feature>
<evidence type="ECO:0000256" key="5">
    <source>
        <dbReference type="ARBA" id="ARBA00022691"/>
    </source>
</evidence>
<comment type="catalytic activity">
    <reaction evidence="8">
        <text>guanosine(9) in tRNA + S-adenosyl-L-methionine = N(1)-methylguanosine(9) in tRNA + S-adenosyl-L-homocysteine + H(+)</text>
        <dbReference type="Rhea" id="RHEA:43156"/>
        <dbReference type="Rhea" id="RHEA-COMP:10367"/>
        <dbReference type="Rhea" id="RHEA-COMP:10368"/>
        <dbReference type="ChEBI" id="CHEBI:15378"/>
        <dbReference type="ChEBI" id="CHEBI:57856"/>
        <dbReference type="ChEBI" id="CHEBI:59789"/>
        <dbReference type="ChEBI" id="CHEBI:73542"/>
        <dbReference type="ChEBI" id="CHEBI:74269"/>
        <dbReference type="EC" id="2.1.1.221"/>
    </reaction>
</comment>
<dbReference type="GO" id="GO:0002939">
    <property type="term" value="P:tRNA N1-guanine methylation"/>
    <property type="evidence" value="ECO:0007669"/>
    <property type="project" value="TreeGrafter"/>
</dbReference>
<dbReference type="Proteomes" id="UP000663827">
    <property type="component" value="Unassembled WGS sequence"/>
</dbReference>
<protein>
    <recommendedName>
        <fullName evidence="2">tRNA (guanine(9)-N1)-methyltransferase</fullName>
        <ecNumber evidence="1">2.1.1.221</ecNumber>
    </recommendedName>
    <alternativeName>
        <fullName evidence="7">tRNA methyltransferase 10</fullName>
    </alternativeName>
    <alternativeName>
        <fullName evidence="6">tRNA(m1G9)-methyltransferase</fullName>
    </alternativeName>
</protein>
<dbReference type="Gene3D" id="3.40.1280.30">
    <property type="match status" value="1"/>
</dbReference>
<feature type="region of interest" description="Disordered" evidence="9">
    <location>
        <begin position="78"/>
        <end position="117"/>
    </location>
</feature>
<dbReference type="EMBL" id="CAJNJQ010004434">
    <property type="protein sequence ID" value="CAE7211117.1"/>
    <property type="molecule type" value="Genomic_DNA"/>
</dbReference>
<keyword evidence="4" id="KW-0808">Transferase</keyword>
<comment type="caution">
    <text evidence="11">The sequence shown here is derived from an EMBL/GenBank/DDBJ whole genome shotgun (WGS) entry which is preliminary data.</text>
</comment>
<proteinExistence type="predicted"/>
<dbReference type="EC" id="2.1.1.221" evidence="1"/>
<keyword evidence="5" id="KW-0949">S-adenosyl-L-methionine</keyword>
<evidence type="ECO:0000256" key="8">
    <source>
        <dbReference type="ARBA" id="ARBA00048434"/>
    </source>
</evidence>
<evidence type="ECO:0000259" key="10">
    <source>
        <dbReference type="PROSITE" id="PS51675"/>
    </source>
</evidence>
<evidence type="ECO:0000256" key="2">
    <source>
        <dbReference type="ARBA" id="ARBA00020451"/>
    </source>
</evidence>
<dbReference type="PROSITE" id="PS51675">
    <property type="entry name" value="SAM_MT_TRM10"/>
    <property type="match status" value="1"/>
</dbReference>
<feature type="region of interest" description="Disordered" evidence="9">
    <location>
        <begin position="386"/>
        <end position="447"/>
    </location>
</feature>
<evidence type="ECO:0000256" key="6">
    <source>
        <dbReference type="ARBA" id="ARBA00031792"/>
    </source>
</evidence>
<dbReference type="AlphaFoldDB" id="A0A8H3E8N5"/>
<evidence type="ECO:0000256" key="9">
    <source>
        <dbReference type="SAM" id="MobiDB-lite"/>
    </source>
</evidence>
<feature type="compositionally biased region" description="Basic and acidic residues" evidence="9">
    <location>
        <begin position="78"/>
        <end position="98"/>
    </location>
</feature>
<dbReference type="GO" id="GO:0005634">
    <property type="term" value="C:nucleus"/>
    <property type="evidence" value="ECO:0007669"/>
    <property type="project" value="TreeGrafter"/>
</dbReference>
<feature type="domain" description="SAM-dependent MTase TRM10-type" evidence="10">
    <location>
        <begin position="108"/>
        <end position="390"/>
    </location>
</feature>
<keyword evidence="3" id="KW-0489">Methyltransferase</keyword>
<dbReference type="CDD" id="cd18089">
    <property type="entry name" value="SPOUT_Trm10-like"/>
    <property type="match status" value="1"/>
</dbReference>
<feature type="compositionally biased region" description="Basic residues" evidence="9">
    <location>
        <begin position="386"/>
        <end position="397"/>
    </location>
</feature>
<dbReference type="InterPro" id="IPR028564">
    <property type="entry name" value="MT_TRM10-typ"/>
</dbReference>
<dbReference type="GO" id="GO:0052905">
    <property type="term" value="F:tRNA (guanosine(9)-N1)-methyltransferase activity"/>
    <property type="evidence" value="ECO:0007669"/>
    <property type="project" value="UniProtKB-EC"/>
</dbReference>
<evidence type="ECO:0000256" key="4">
    <source>
        <dbReference type="ARBA" id="ARBA00022679"/>
    </source>
</evidence>
<reference evidence="11" key="1">
    <citation type="submission" date="2021-01" db="EMBL/GenBank/DDBJ databases">
        <authorList>
            <person name="Kaushik A."/>
        </authorList>
    </citation>
    <scope>NUCLEOTIDE SEQUENCE</scope>
    <source>
        <strain evidence="11">AG5</strain>
    </source>
</reference>
<dbReference type="PANTHER" id="PTHR13563">
    <property type="entry name" value="TRNA (GUANINE-9-) METHYLTRANSFERASE"/>
    <property type="match status" value="1"/>
</dbReference>
<dbReference type="OrthoDB" id="19448at2759"/>
<gene>
    <name evidence="11" type="ORF">RDB_LOCUS152281</name>
</gene>
<dbReference type="InterPro" id="IPR038459">
    <property type="entry name" value="MT_TRM10-typ_sf"/>
</dbReference>
<sequence length="447" mass="49346">MSRHDHEVDLRVRSSIFILLSPMSGTEQSTFATIDEPPIDTVAPEPPTGSESTPTLSKSAQKRLAKAERFAQLKLERRAREKEQKVAKRKEREERIAAGEEPGPSDAKKRKVSRGGPVRPFNARIVIDLGFDEKMTEKEVGSLCSQLAYTYASHRRTKTPFGSLLFTGLQGRSRKQLDGTNDASYRRWKYTEWWEEDIDGLWSPPQTATQGPSAQSPEAGEEPVQASITQPVQAPGPELATASDPTPVATSEPGATGPEVGSPTAPSVPHKQRRAPKPDPTPQVRSACPRESVVYLSADAEDEILELKEGETYVIGGIVDRNRYKNLCANKARDLNVRSARLPIGRYLADMPTRKVLTVNQVFDILVHWVTTRNWEEAMQKVMPKRKFNANGKKGKRSQAQPGDDDSDEADGGEDDDPTQPDEEPIKPTDEGNITPGKEESEAATES</sequence>
<dbReference type="PANTHER" id="PTHR13563:SF13">
    <property type="entry name" value="TRNA METHYLTRANSFERASE 10 HOMOLOG A"/>
    <property type="match status" value="1"/>
</dbReference>
<feature type="compositionally biased region" description="Polar residues" evidence="9">
    <location>
        <begin position="204"/>
        <end position="216"/>
    </location>
</feature>
<feature type="compositionally biased region" description="Acidic residues" evidence="9">
    <location>
        <begin position="403"/>
        <end position="423"/>
    </location>
</feature>
<dbReference type="InterPro" id="IPR007356">
    <property type="entry name" value="tRNA_m1G_MeTrfase_euk"/>
</dbReference>
<organism evidence="11 12">
    <name type="scientific">Rhizoctonia solani</name>
    <dbReference type="NCBI Taxonomy" id="456999"/>
    <lineage>
        <taxon>Eukaryota</taxon>
        <taxon>Fungi</taxon>
        <taxon>Dikarya</taxon>
        <taxon>Basidiomycota</taxon>
        <taxon>Agaricomycotina</taxon>
        <taxon>Agaricomycetes</taxon>
        <taxon>Cantharellales</taxon>
        <taxon>Ceratobasidiaceae</taxon>
        <taxon>Rhizoctonia</taxon>
    </lineage>
</organism>